<dbReference type="RefSeq" id="WP_264793122.1">
    <property type="nucleotide sequence ID" value="NZ_AP026867.1"/>
</dbReference>
<proteinExistence type="inferred from homology"/>
<feature type="transmembrane region" description="Helical" evidence="6">
    <location>
        <begin position="89"/>
        <end position="109"/>
    </location>
</feature>
<evidence type="ECO:0000256" key="4">
    <source>
        <dbReference type="ARBA" id="ARBA00022989"/>
    </source>
</evidence>
<gene>
    <name evidence="7" type="ORF">AsAng_0027110</name>
</gene>
<evidence type="ECO:0000256" key="1">
    <source>
        <dbReference type="ARBA" id="ARBA00004141"/>
    </source>
</evidence>
<dbReference type="EMBL" id="AP026867">
    <property type="protein sequence ID" value="BDS11996.1"/>
    <property type="molecule type" value="Genomic_DNA"/>
</dbReference>
<keyword evidence="5 6" id="KW-0472">Membrane</keyword>
<feature type="transmembrane region" description="Helical" evidence="6">
    <location>
        <begin position="139"/>
        <end position="161"/>
    </location>
</feature>
<feature type="transmembrane region" description="Helical" evidence="6">
    <location>
        <begin position="247"/>
        <end position="266"/>
    </location>
</feature>
<dbReference type="Proteomes" id="UP001060919">
    <property type="component" value="Chromosome"/>
</dbReference>
<dbReference type="KEGG" id="aup:AsAng_0027110"/>
<evidence type="ECO:0000256" key="3">
    <source>
        <dbReference type="ARBA" id="ARBA00022692"/>
    </source>
</evidence>
<evidence type="ECO:0000313" key="8">
    <source>
        <dbReference type="Proteomes" id="UP001060919"/>
    </source>
</evidence>
<comment type="similarity">
    <text evidence="2">Belongs to the TerC family.</text>
</comment>
<sequence>MDFAAITELFSTSQAWVSLGMLTLMEIVLGIDNIIFISIVANKLPLNQQPKARNIGLFLAMILRIILLFGITIIIAMQDPLFEPHIFGMHAKVTGQSLILMFGGLFLLYKSVTEIHHKLEGVNQSNEGERSAKNTLSNIILQICVLNIVFSFDSILTAVGLTQDIARTPMLSDPSRLYDPLPIMVLGVVFSMIIMMAFAGPIGRFVNKHPSIQVLGLSFLILIGFMLVVEGAHSAHLMPENVNIPKGYMYFAIFFSLTVELLNIKVRQSGKPVQLKGALQEAKERDLYNLDPTNDTTVEVTVTPETINEMEND</sequence>
<keyword evidence="4 6" id="KW-1133">Transmembrane helix</keyword>
<dbReference type="GO" id="GO:0016020">
    <property type="term" value="C:membrane"/>
    <property type="evidence" value="ECO:0007669"/>
    <property type="project" value="UniProtKB-SubCell"/>
</dbReference>
<evidence type="ECO:0000256" key="6">
    <source>
        <dbReference type="SAM" id="Phobius"/>
    </source>
</evidence>
<comment type="subcellular location">
    <subcellularLocation>
        <location evidence="1">Membrane</location>
        <topology evidence="1">Multi-pass membrane protein</topology>
    </subcellularLocation>
</comment>
<keyword evidence="3 6" id="KW-0812">Transmembrane</keyword>
<dbReference type="InterPro" id="IPR005496">
    <property type="entry name" value="Integral_membrane_TerC"/>
</dbReference>
<dbReference type="PANTHER" id="PTHR30238:SF4">
    <property type="entry name" value="SLL1022 PROTEIN"/>
    <property type="match status" value="1"/>
</dbReference>
<feature type="transmembrane region" description="Helical" evidence="6">
    <location>
        <begin position="214"/>
        <end position="235"/>
    </location>
</feature>
<reference evidence="7" key="1">
    <citation type="submission" date="2022-09" db="EMBL/GenBank/DDBJ databases">
        <title>Aureispira anguillicida sp. nov., isolated from Leptocephalus of Japanese eel Anguilla japonica.</title>
        <authorList>
            <person name="Yuasa K."/>
            <person name="Mekata T."/>
            <person name="Ikunari K."/>
        </authorList>
    </citation>
    <scope>NUCLEOTIDE SEQUENCE</scope>
    <source>
        <strain evidence="7">EL160426</strain>
    </source>
</reference>
<evidence type="ECO:0000256" key="2">
    <source>
        <dbReference type="ARBA" id="ARBA00007511"/>
    </source>
</evidence>
<feature type="transmembrane region" description="Helical" evidence="6">
    <location>
        <begin position="181"/>
        <end position="202"/>
    </location>
</feature>
<organism evidence="7 8">
    <name type="scientific">Aureispira anguillae</name>
    <dbReference type="NCBI Taxonomy" id="2864201"/>
    <lineage>
        <taxon>Bacteria</taxon>
        <taxon>Pseudomonadati</taxon>
        <taxon>Bacteroidota</taxon>
        <taxon>Saprospiria</taxon>
        <taxon>Saprospirales</taxon>
        <taxon>Saprospiraceae</taxon>
        <taxon>Aureispira</taxon>
    </lineage>
</organism>
<protein>
    <submittedName>
        <fullName evidence="7">TerC family protein</fullName>
    </submittedName>
</protein>
<evidence type="ECO:0000256" key="5">
    <source>
        <dbReference type="ARBA" id="ARBA00023136"/>
    </source>
</evidence>
<dbReference type="AlphaFoldDB" id="A0A916DU59"/>
<dbReference type="Pfam" id="PF03741">
    <property type="entry name" value="TerC"/>
    <property type="match status" value="1"/>
</dbReference>
<keyword evidence="8" id="KW-1185">Reference proteome</keyword>
<dbReference type="PANTHER" id="PTHR30238">
    <property type="entry name" value="MEMBRANE BOUND PREDICTED REDOX MODULATOR"/>
    <property type="match status" value="1"/>
</dbReference>
<evidence type="ECO:0000313" key="7">
    <source>
        <dbReference type="EMBL" id="BDS11996.1"/>
    </source>
</evidence>
<name>A0A916DU59_9BACT</name>
<accession>A0A916DU59</accession>
<feature type="transmembrane region" description="Helical" evidence="6">
    <location>
        <begin position="54"/>
        <end position="77"/>
    </location>
</feature>
<feature type="transmembrane region" description="Helical" evidence="6">
    <location>
        <begin position="15"/>
        <end position="42"/>
    </location>
</feature>